<gene>
    <name evidence="5" type="ORF">Acr_25g0007700</name>
</gene>
<evidence type="ECO:0000256" key="1">
    <source>
        <dbReference type="ARBA" id="ARBA00008773"/>
    </source>
</evidence>
<keyword evidence="2 5" id="KW-0378">Hydrolase</keyword>
<dbReference type="Proteomes" id="UP000585474">
    <property type="component" value="Unassembled WGS sequence"/>
</dbReference>
<dbReference type="Gene3D" id="3.20.20.80">
    <property type="entry name" value="Glycosidases"/>
    <property type="match status" value="2"/>
</dbReference>
<evidence type="ECO:0000256" key="3">
    <source>
        <dbReference type="ARBA" id="ARBA00023295"/>
    </source>
</evidence>
<dbReference type="OrthoDB" id="77201at2759"/>
<comment type="caution">
    <text evidence="5">The sequence shown here is derived from an EMBL/GenBank/DDBJ whole genome shotgun (WGS) entry which is preliminary data.</text>
</comment>
<proteinExistence type="inferred from homology"/>
<dbReference type="PANTHER" id="PTHR32227">
    <property type="entry name" value="GLUCAN ENDO-1,3-BETA-GLUCOSIDASE BG1-RELATED-RELATED"/>
    <property type="match status" value="1"/>
</dbReference>
<dbReference type="GO" id="GO:0004553">
    <property type="term" value="F:hydrolase activity, hydrolyzing O-glycosyl compounds"/>
    <property type="evidence" value="ECO:0007669"/>
    <property type="project" value="InterPro"/>
</dbReference>
<evidence type="ECO:0000256" key="2">
    <source>
        <dbReference type="ARBA" id="ARBA00022801"/>
    </source>
</evidence>
<comment type="similarity">
    <text evidence="1 4">Belongs to the glycosyl hydrolase 17 family.</text>
</comment>
<name>A0A7J0H008_9ERIC</name>
<organism evidence="5 6">
    <name type="scientific">Actinidia rufa</name>
    <dbReference type="NCBI Taxonomy" id="165716"/>
    <lineage>
        <taxon>Eukaryota</taxon>
        <taxon>Viridiplantae</taxon>
        <taxon>Streptophyta</taxon>
        <taxon>Embryophyta</taxon>
        <taxon>Tracheophyta</taxon>
        <taxon>Spermatophyta</taxon>
        <taxon>Magnoliopsida</taxon>
        <taxon>eudicotyledons</taxon>
        <taxon>Gunneridae</taxon>
        <taxon>Pentapetalae</taxon>
        <taxon>asterids</taxon>
        <taxon>Ericales</taxon>
        <taxon>Actinidiaceae</taxon>
        <taxon>Actinidia</taxon>
    </lineage>
</organism>
<sequence length="393" mass="42654">MDFNRCSYSALLVVILGFVFPAMMVSAIGINYGQIANNLPSPEDVVPLVRSIGATKLKLYDADARVLKSFANTGVEFIVCIGNQDLGMMRDAAKALAWVKTNVEAYLPATNITSITVGNEVLTLNDTSFNNNLLPAMISVHAALVSLNLDKKGQRYDGTRVIRAGDVILDFHVKTGSPFLINAYPYFAYKANPKKIPIDFVLFQPNSGIVDPVSNLHYDNMLFGQIDAVHSALASLGYKKVAVQISETGWPSKGDEDEVGATPENANKYIGNLMKLIAQRKGTPLRPNHDLNVYVFALFNENLKPGPTSERNYGLFKPDGTLAYPLRHTGNNVVHSNSSTSAPAPVPLETNSTSPGYLPASFNTGEFRSFLCLTCADFDVNTAHITANADLLS</sequence>
<evidence type="ECO:0000256" key="4">
    <source>
        <dbReference type="RuleBase" id="RU004335"/>
    </source>
</evidence>
<reference evidence="5 6" key="1">
    <citation type="submission" date="2019-07" db="EMBL/GenBank/DDBJ databases">
        <title>De Novo Assembly of kiwifruit Actinidia rufa.</title>
        <authorList>
            <person name="Sugita-Konishi S."/>
            <person name="Sato K."/>
            <person name="Mori E."/>
            <person name="Abe Y."/>
            <person name="Kisaki G."/>
            <person name="Hamano K."/>
            <person name="Suezawa K."/>
            <person name="Otani M."/>
            <person name="Fukuda T."/>
            <person name="Manabe T."/>
            <person name="Gomi K."/>
            <person name="Tabuchi M."/>
            <person name="Akimitsu K."/>
            <person name="Kataoka I."/>
        </authorList>
    </citation>
    <scope>NUCLEOTIDE SEQUENCE [LARGE SCALE GENOMIC DNA]</scope>
    <source>
        <strain evidence="6">cv. Fuchu</strain>
    </source>
</reference>
<evidence type="ECO:0000313" key="5">
    <source>
        <dbReference type="EMBL" id="GFZ16361.1"/>
    </source>
</evidence>
<dbReference type="InterPro" id="IPR017853">
    <property type="entry name" value="GH"/>
</dbReference>
<keyword evidence="6" id="KW-1185">Reference proteome</keyword>
<dbReference type="Pfam" id="PF00332">
    <property type="entry name" value="Glyco_hydro_17"/>
    <property type="match status" value="1"/>
</dbReference>
<dbReference type="SUPFAM" id="SSF51445">
    <property type="entry name" value="(Trans)glycosidases"/>
    <property type="match status" value="1"/>
</dbReference>
<dbReference type="AlphaFoldDB" id="A0A7J0H008"/>
<keyword evidence="3" id="KW-0326">Glycosidase</keyword>
<dbReference type="EMBL" id="BJWL01000025">
    <property type="protein sequence ID" value="GFZ16361.1"/>
    <property type="molecule type" value="Genomic_DNA"/>
</dbReference>
<dbReference type="GO" id="GO:0005975">
    <property type="term" value="P:carbohydrate metabolic process"/>
    <property type="evidence" value="ECO:0007669"/>
    <property type="project" value="InterPro"/>
</dbReference>
<evidence type="ECO:0000313" key="6">
    <source>
        <dbReference type="Proteomes" id="UP000585474"/>
    </source>
</evidence>
<protein>
    <submittedName>
        <fullName evidence="5">Glycosyl hydrolase superfamily protein</fullName>
    </submittedName>
</protein>
<dbReference type="InterPro" id="IPR000490">
    <property type="entry name" value="Glyco_hydro_17"/>
</dbReference>
<accession>A0A7J0H008</accession>
<dbReference type="InterPro" id="IPR044965">
    <property type="entry name" value="Glyco_hydro_17_plant"/>
</dbReference>